<sequence>MTTTRLLSQIISRGLPVRRSSSRLASVRRIEPEAAVRLRSHDKVLGLRANRKMSSAVSPCLTLDNLNPQIKVMEYAVRGPLVIRAGEIEKELEKGVKKPFPEVIKANIGDCHAMGQVPITFIRQVLALVSYPELLNDPKFPSDIKERARTILTGCRGGSVGSYTDSPGIEIIRKHVAQYIERRDGGIPCDWQNIILSAGASDAIKNVLKLLICNVSGKKPGVMIPIPQYPLYSASLAEFNIDQIGYYLDESKDWGLDVSELQRSIDEAKKVSYPRALVVINPGNPTGQVLSRENIEEIIKFAYKEKLFLFADEVYQDNIYAPGSKFYSFKKVLIEMGKPYSDMELASFMSCSKGYMGECGLRGGYAEVINMCPQVKAMYLKAISAMLCPTVLGQATLDCIVNPPHEGEPSYEQYIAEKKAVLESLRLRATMVADTFNSFEGFSCNPVQGAMYAFPQIKLPTKAIEEAKKQNKAADVFYAFELLENTGICIVPGTGFGQKPGTYHFRTTILPQPEKLKVMLDRFKEFHEQFLKKYS</sequence>
<evidence type="ECO:0000256" key="2">
    <source>
        <dbReference type="ARBA" id="ARBA00011738"/>
    </source>
</evidence>
<gene>
    <name evidence="11" type="ORF">Zmor_006477</name>
</gene>
<evidence type="ECO:0000256" key="5">
    <source>
        <dbReference type="ARBA" id="ARBA00022898"/>
    </source>
</evidence>
<comment type="similarity">
    <text evidence="7">Belongs to the class-I pyridoxal-phosphate-dependent aminotransferase family. Alanine aminotransferase subfamily.</text>
</comment>
<accession>A0AA38IUZ9</accession>
<dbReference type="PANTHER" id="PTHR11751:SF29">
    <property type="entry name" value="ALANINE TRANSAMINASE"/>
    <property type="match status" value="1"/>
</dbReference>
<dbReference type="SUPFAM" id="SSF53383">
    <property type="entry name" value="PLP-dependent transferases"/>
    <property type="match status" value="1"/>
</dbReference>
<evidence type="ECO:0000313" key="11">
    <source>
        <dbReference type="EMBL" id="KAJ3662118.1"/>
    </source>
</evidence>
<evidence type="ECO:0000259" key="10">
    <source>
        <dbReference type="Pfam" id="PF00155"/>
    </source>
</evidence>
<dbReference type="EMBL" id="JALNTZ010000002">
    <property type="protein sequence ID" value="KAJ3662118.1"/>
    <property type="molecule type" value="Genomic_DNA"/>
</dbReference>
<comment type="cofactor">
    <cofactor evidence="1">
        <name>pyridoxal 5'-phosphate</name>
        <dbReference type="ChEBI" id="CHEBI:597326"/>
    </cofactor>
</comment>
<dbReference type="Proteomes" id="UP001168821">
    <property type="component" value="Unassembled WGS sequence"/>
</dbReference>
<keyword evidence="5" id="KW-0663">Pyridoxal phosphate</keyword>
<dbReference type="GO" id="GO:0004021">
    <property type="term" value="F:L-alanine:2-oxoglutarate aminotransferase activity"/>
    <property type="evidence" value="ECO:0007669"/>
    <property type="project" value="UniProtKB-EC"/>
</dbReference>
<feature type="domain" description="Aminotransferase class I/classII large" evidence="10">
    <location>
        <begin position="157"/>
        <end position="522"/>
    </location>
</feature>
<dbReference type="AlphaFoldDB" id="A0AA38IUZ9"/>
<comment type="caution">
    <text evidence="11">The sequence shown here is derived from an EMBL/GenBank/DDBJ whole genome shotgun (WGS) entry which is preliminary data.</text>
</comment>
<dbReference type="InterPro" id="IPR004839">
    <property type="entry name" value="Aminotransferase_I/II_large"/>
</dbReference>
<name>A0AA38IUZ9_9CUCU</name>
<dbReference type="Gene3D" id="3.90.1150.10">
    <property type="entry name" value="Aspartate Aminotransferase, domain 1"/>
    <property type="match status" value="1"/>
</dbReference>
<comment type="pathway">
    <text evidence="6">Amino-acid degradation; L-alanine degradation via transaminase pathway; pyruvate from L-alanine: step 1/1.</text>
</comment>
<keyword evidence="12" id="KW-1185">Reference proteome</keyword>
<dbReference type="FunFam" id="3.90.1150.10:FF:000010">
    <property type="entry name" value="Alanine aminotransferase 2"/>
    <property type="match status" value="1"/>
</dbReference>
<dbReference type="InterPro" id="IPR015424">
    <property type="entry name" value="PyrdxlP-dep_Trfase"/>
</dbReference>
<dbReference type="Pfam" id="PF00155">
    <property type="entry name" value="Aminotran_1_2"/>
    <property type="match status" value="1"/>
</dbReference>
<dbReference type="PANTHER" id="PTHR11751">
    <property type="entry name" value="ALANINE AMINOTRANSFERASE"/>
    <property type="match status" value="1"/>
</dbReference>
<dbReference type="FunFam" id="3.40.640.10:FF:000012">
    <property type="entry name" value="alanine aminotransferase 2"/>
    <property type="match status" value="1"/>
</dbReference>
<evidence type="ECO:0000256" key="4">
    <source>
        <dbReference type="ARBA" id="ARBA00022679"/>
    </source>
</evidence>
<evidence type="ECO:0000256" key="1">
    <source>
        <dbReference type="ARBA" id="ARBA00001933"/>
    </source>
</evidence>
<dbReference type="InterPro" id="IPR015422">
    <property type="entry name" value="PyrdxlP-dep_Trfase_small"/>
</dbReference>
<protein>
    <recommendedName>
        <fullName evidence="8">alanine transaminase</fullName>
        <ecNumber evidence="8">2.6.1.2</ecNumber>
    </recommendedName>
</protein>
<dbReference type="GO" id="GO:0030170">
    <property type="term" value="F:pyridoxal phosphate binding"/>
    <property type="evidence" value="ECO:0007669"/>
    <property type="project" value="InterPro"/>
</dbReference>
<evidence type="ECO:0000256" key="8">
    <source>
        <dbReference type="ARBA" id="ARBA00026106"/>
    </source>
</evidence>
<keyword evidence="3" id="KW-0032">Aminotransferase</keyword>
<evidence type="ECO:0000256" key="6">
    <source>
        <dbReference type="ARBA" id="ARBA00025708"/>
    </source>
</evidence>
<proteinExistence type="inferred from homology"/>
<comment type="catalytic activity">
    <reaction evidence="9">
        <text>L-alanine + 2-oxoglutarate = pyruvate + L-glutamate</text>
        <dbReference type="Rhea" id="RHEA:19453"/>
        <dbReference type="ChEBI" id="CHEBI:15361"/>
        <dbReference type="ChEBI" id="CHEBI:16810"/>
        <dbReference type="ChEBI" id="CHEBI:29985"/>
        <dbReference type="ChEBI" id="CHEBI:57972"/>
        <dbReference type="EC" id="2.6.1.2"/>
    </reaction>
</comment>
<dbReference type="InterPro" id="IPR015421">
    <property type="entry name" value="PyrdxlP-dep_Trfase_major"/>
</dbReference>
<evidence type="ECO:0000256" key="7">
    <source>
        <dbReference type="ARBA" id="ARBA00025785"/>
    </source>
</evidence>
<evidence type="ECO:0000313" key="12">
    <source>
        <dbReference type="Proteomes" id="UP001168821"/>
    </source>
</evidence>
<evidence type="ECO:0000256" key="3">
    <source>
        <dbReference type="ARBA" id="ARBA00022576"/>
    </source>
</evidence>
<dbReference type="InterPro" id="IPR045088">
    <property type="entry name" value="ALAT1/2-like"/>
</dbReference>
<evidence type="ECO:0000256" key="9">
    <source>
        <dbReference type="ARBA" id="ARBA00047412"/>
    </source>
</evidence>
<dbReference type="FunFam" id="1.10.287.1970:FF:000001">
    <property type="entry name" value="Alanine aminotransferase 2"/>
    <property type="match status" value="1"/>
</dbReference>
<dbReference type="EC" id="2.6.1.2" evidence="8"/>
<dbReference type="CDD" id="cd00609">
    <property type="entry name" value="AAT_like"/>
    <property type="match status" value="1"/>
</dbReference>
<dbReference type="Gene3D" id="3.40.640.10">
    <property type="entry name" value="Type I PLP-dependent aspartate aminotransferase-like (Major domain)"/>
    <property type="match status" value="1"/>
</dbReference>
<comment type="subunit">
    <text evidence="2">Homodimer.</text>
</comment>
<reference evidence="11" key="1">
    <citation type="journal article" date="2023" name="G3 (Bethesda)">
        <title>Whole genome assemblies of Zophobas morio and Tenebrio molitor.</title>
        <authorList>
            <person name="Kaur S."/>
            <person name="Stinson S.A."/>
            <person name="diCenzo G.C."/>
        </authorList>
    </citation>
    <scope>NUCLEOTIDE SEQUENCE</scope>
    <source>
        <strain evidence="11">QUZm001</strain>
    </source>
</reference>
<organism evidence="11 12">
    <name type="scientific">Zophobas morio</name>
    <dbReference type="NCBI Taxonomy" id="2755281"/>
    <lineage>
        <taxon>Eukaryota</taxon>
        <taxon>Metazoa</taxon>
        <taxon>Ecdysozoa</taxon>
        <taxon>Arthropoda</taxon>
        <taxon>Hexapoda</taxon>
        <taxon>Insecta</taxon>
        <taxon>Pterygota</taxon>
        <taxon>Neoptera</taxon>
        <taxon>Endopterygota</taxon>
        <taxon>Coleoptera</taxon>
        <taxon>Polyphaga</taxon>
        <taxon>Cucujiformia</taxon>
        <taxon>Tenebrionidae</taxon>
        <taxon>Zophobas</taxon>
    </lineage>
</organism>
<keyword evidence="4" id="KW-0808">Transferase</keyword>
<dbReference type="Gene3D" id="1.10.287.1970">
    <property type="match status" value="1"/>
</dbReference>